<dbReference type="EMBL" id="BRXX01000173">
    <property type="protein sequence ID" value="GMH95783.1"/>
    <property type="molecule type" value="Genomic_DNA"/>
</dbReference>
<gene>
    <name evidence="3" type="ORF">TrVE_jg12750</name>
</gene>
<keyword evidence="2" id="KW-0732">Signal</keyword>
<name>A0A9W7C000_9STRA</name>
<dbReference type="InterPro" id="IPR021919">
    <property type="entry name" value="CCB1"/>
</dbReference>
<feature type="transmembrane region" description="Helical" evidence="1">
    <location>
        <begin position="175"/>
        <end position="197"/>
    </location>
</feature>
<feature type="chain" id="PRO_5040786612" evidence="2">
    <location>
        <begin position="22"/>
        <end position="283"/>
    </location>
</feature>
<keyword evidence="1" id="KW-0472">Membrane</keyword>
<keyword evidence="1" id="KW-0812">Transmembrane</keyword>
<evidence type="ECO:0000313" key="4">
    <source>
        <dbReference type="Proteomes" id="UP001165160"/>
    </source>
</evidence>
<sequence length="283" mass="31473">MTSRILLLPLLVFSLSLPVSSFLGPRPFLKPTLTGSTSKLHSLLDPSTLTSLSDLSAHEFITSLPHLTLPPPPPPPTSIEFKDTEITSYSKNSYYAILGLYTLSFPGLWSTIKRSTKAKTKRKTFTTPGELASGRSLRQVAGEIMAYFKANNYEVSSAGETIKFKGLVAKSTSQAFFLTFCTALCLASLALVLQIQFIDVQMPVIGGNINWFYICLLSPYAGVYYWKGGDREDEFECKLVESDDQMEVEVNVLGDEEEIERMWRKLELQEKGMVKIEGLLDSA</sequence>
<dbReference type="Pfam" id="PF12046">
    <property type="entry name" value="CCB1"/>
    <property type="match status" value="1"/>
</dbReference>
<dbReference type="Proteomes" id="UP001165160">
    <property type="component" value="Unassembled WGS sequence"/>
</dbReference>
<comment type="caution">
    <text evidence="3">The sequence shown here is derived from an EMBL/GenBank/DDBJ whole genome shotgun (WGS) entry which is preliminary data.</text>
</comment>
<evidence type="ECO:0000313" key="3">
    <source>
        <dbReference type="EMBL" id="GMH95783.1"/>
    </source>
</evidence>
<organism evidence="3 4">
    <name type="scientific">Triparma verrucosa</name>
    <dbReference type="NCBI Taxonomy" id="1606542"/>
    <lineage>
        <taxon>Eukaryota</taxon>
        <taxon>Sar</taxon>
        <taxon>Stramenopiles</taxon>
        <taxon>Ochrophyta</taxon>
        <taxon>Bolidophyceae</taxon>
        <taxon>Parmales</taxon>
        <taxon>Triparmaceae</taxon>
        <taxon>Triparma</taxon>
    </lineage>
</organism>
<feature type="transmembrane region" description="Helical" evidence="1">
    <location>
        <begin position="93"/>
        <end position="112"/>
    </location>
</feature>
<evidence type="ECO:0000256" key="2">
    <source>
        <dbReference type="SAM" id="SignalP"/>
    </source>
</evidence>
<protein>
    <submittedName>
        <fullName evidence="3">Uncharacterized protein</fullName>
    </submittedName>
</protein>
<dbReference type="AlphaFoldDB" id="A0A9W7C000"/>
<reference evidence="4" key="1">
    <citation type="journal article" date="2023" name="Commun. Biol.">
        <title>Genome analysis of Parmales, the sister group of diatoms, reveals the evolutionary specialization of diatoms from phago-mixotrophs to photoautotrophs.</title>
        <authorList>
            <person name="Ban H."/>
            <person name="Sato S."/>
            <person name="Yoshikawa S."/>
            <person name="Yamada K."/>
            <person name="Nakamura Y."/>
            <person name="Ichinomiya M."/>
            <person name="Sato N."/>
            <person name="Blanc-Mathieu R."/>
            <person name="Endo H."/>
            <person name="Kuwata A."/>
            <person name="Ogata H."/>
        </authorList>
    </citation>
    <scope>NUCLEOTIDE SEQUENCE [LARGE SCALE GENOMIC DNA]</scope>
    <source>
        <strain evidence="4">NIES 3699</strain>
    </source>
</reference>
<keyword evidence="1" id="KW-1133">Transmembrane helix</keyword>
<proteinExistence type="predicted"/>
<accession>A0A9W7C000</accession>
<feature type="transmembrane region" description="Helical" evidence="1">
    <location>
        <begin position="209"/>
        <end position="226"/>
    </location>
</feature>
<keyword evidence="4" id="KW-1185">Reference proteome</keyword>
<evidence type="ECO:0000256" key="1">
    <source>
        <dbReference type="SAM" id="Phobius"/>
    </source>
</evidence>
<feature type="signal peptide" evidence="2">
    <location>
        <begin position="1"/>
        <end position="21"/>
    </location>
</feature>
<dbReference type="PANTHER" id="PTHR35302">
    <property type="match status" value="1"/>
</dbReference>
<dbReference type="PANTHER" id="PTHR35302:SF1">
    <property type="entry name" value="PROTEIN COFACTOR ASSEMBLY OF COMPLEX C SUBUNIT B CCB1, CHLOROPLASTIC"/>
    <property type="match status" value="1"/>
</dbReference>